<sequence length="366" mass="42063">MLLGPQLTYIKFVKIAFDRNIGPKSDQHTIIDNTKLIRTNAQAWIDKTDGKTKTNLLKATWGAISLKLLSSFDNRATLHGWVNDVWENQEGTVLVEHPSNPRKSGIVRCQLTGKEGRGTAVLLNTIKKNRKAEIVGTDESRTCSTLEEALERHGPVRVSALILADKEVLILKNINSRAWVMFEYSLKEPRVHKLISFLSEMSKRELVILNAIMEHKDVNQKVWRFPNSKKRMQDNLIDNSTIYDGMLPAIREELEKRDNSGDDEYPLYTLPGGTKEYGETAAETARRETKEETRHEPKSRAVEIRPDLIMFKERKFNVVGRNEFENGQWINRRELLESLEKPDSKWASLLEYHTLDAWKAGLNIQI</sequence>
<accession>A0A2P6MUF6</accession>
<dbReference type="GO" id="GO:0016787">
    <property type="term" value="F:hydrolase activity"/>
    <property type="evidence" value="ECO:0007669"/>
    <property type="project" value="UniProtKB-KW"/>
</dbReference>
<dbReference type="CDD" id="cd02883">
    <property type="entry name" value="NUDIX_Hydrolase"/>
    <property type="match status" value="1"/>
</dbReference>
<dbReference type="InterPro" id="IPR015797">
    <property type="entry name" value="NUDIX_hydrolase-like_dom_sf"/>
</dbReference>
<keyword evidence="2" id="KW-0378">Hydrolase</keyword>
<evidence type="ECO:0000313" key="2">
    <source>
        <dbReference type="EMBL" id="PRP75286.1"/>
    </source>
</evidence>
<reference evidence="2 3" key="1">
    <citation type="journal article" date="2018" name="Genome Biol. Evol.">
        <title>Multiple Roots of Fruiting Body Formation in Amoebozoa.</title>
        <authorList>
            <person name="Hillmann F."/>
            <person name="Forbes G."/>
            <person name="Novohradska S."/>
            <person name="Ferling I."/>
            <person name="Riege K."/>
            <person name="Groth M."/>
            <person name="Westermann M."/>
            <person name="Marz M."/>
            <person name="Spaller T."/>
            <person name="Winckler T."/>
            <person name="Schaap P."/>
            <person name="Glockner G."/>
        </authorList>
    </citation>
    <scope>NUCLEOTIDE SEQUENCE [LARGE SCALE GENOMIC DNA]</scope>
    <source>
        <strain evidence="2 3">Jena</strain>
    </source>
</reference>
<comment type="caution">
    <text evidence="2">The sequence shown here is derived from an EMBL/GenBank/DDBJ whole genome shotgun (WGS) entry which is preliminary data.</text>
</comment>
<dbReference type="PROSITE" id="PS51462">
    <property type="entry name" value="NUDIX"/>
    <property type="match status" value="1"/>
</dbReference>
<keyword evidence="3" id="KW-1185">Reference proteome</keyword>
<gene>
    <name evidence="2" type="ORF">PROFUN_15844</name>
</gene>
<dbReference type="InParanoid" id="A0A2P6MUF6"/>
<proteinExistence type="predicted"/>
<feature type="domain" description="Nudix hydrolase" evidence="1">
    <location>
        <begin position="151"/>
        <end position="366"/>
    </location>
</feature>
<dbReference type="InterPro" id="IPR000086">
    <property type="entry name" value="NUDIX_hydrolase_dom"/>
</dbReference>
<dbReference type="Proteomes" id="UP000241769">
    <property type="component" value="Unassembled WGS sequence"/>
</dbReference>
<name>A0A2P6MUF6_9EUKA</name>
<evidence type="ECO:0000313" key="3">
    <source>
        <dbReference type="Proteomes" id="UP000241769"/>
    </source>
</evidence>
<evidence type="ECO:0000259" key="1">
    <source>
        <dbReference type="PROSITE" id="PS51462"/>
    </source>
</evidence>
<dbReference type="EMBL" id="MDYQ01000397">
    <property type="protein sequence ID" value="PRP75286.1"/>
    <property type="molecule type" value="Genomic_DNA"/>
</dbReference>
<dbReference type="AlphaFoldDB" id="A0A2P6MUF6"/>
<protein>
    <submittedName>
        <fullName evidence="2">NUDIX hydrolase</fullName>
    </submittedName>
</protein>
<organism evidence="2 3">
    <name type="scientific">Planoprotostelium fungivorum</name>
    <dbReference type="NCBI Taxonomy" id="1890364"/>
    <lineage>
        <taxon>Eukaryota</taxon>
        <taxon>Amoebozoa</taxon>
        <taxon>Evosea</taxon>
        <taxon>Variosea</taxon>
        <taxon>Cavosteliida</taxon>
        <taxon>Cavosteliaceae</taxon>
        <taxon>Planoprotostelium</taxon>
    </lineage>
</organism>
<dbReference type="Pfam" id="PF00293">
    <property type="entry name" value="NUDIX"/>
    <property type="match status" value="1"/>
</dbReference>
<dbReference type="Gene3D" id="3.90.79.10">
    <property type="entry name" value="Nucleoside Triphosphate Pyrophosphohydrolase"/>
    <property type="match status" value="1"/>
</dbReference>
<dbReference type="SUPFAM" id="SSF55811">
    <property type="entry name" value="Nudix"/>
    <property type="match status" value="1"/>
</dbReference>